<organism evidence="12 13">
    <name type="scientific">Brockia lithotrophica</name>
    <dbReference type="NCBI Taxonomy" id="933949"/>
    <lineage>
        <taxon>Bacteria</taxon>
        <taxon>Bacillati</taxon>
        <taxon>Bacillota</taxon>
        <taxon>Bacilli</taxon>
        <taxon>Bacillales</taxon>
        <taxon>Bacillales Family X. Incertae Sedis</taxon>
        <taxon>Brockia</taxon>
    </lineage>
</organism>
<dbReference type="GO" id="GO:0045333">
    <property type="term" value="P:cellular respiration"/>
    <property type="evidence" value="ECO:0007669"/>
    <property type="project" value="UniProtKB-ARBA"/>
</dbReference>
<comment type="caution">
    <text evidence="12">The sequence shown here is derived from an EMBL/GenBank/DDBJ whole genome shotgun (WGS) entry which is preliminary data.</text>
</comment>
<evidence type="ECO:0000256" key="4">
    <source>
        <dbReference type="ARBA" id="ARBA00022723"/>
    </source>
</evidence>
<dbReference type="InterPro" id="IPR029061">
    <property type="entry name" value="THDP-binding"/>
</dbReference>
<evidence type="ECO:0000313" key="13">
    <source>
        <dbReference type="Proteomes" id="UP000244016"/>
    </source>
</evidence>
<dbReference type="InterPro" id="IPR011896">
    <property type="entry name" value="OFOB"/>
</dbReference>
<dbReference type="Pfam" id="PF02775">
    <property type="entry name" value="TPP_enzyme_C"/>
    <property type="match status" value="1"/>
</dbReference>
<dbReference type="CDD" id="cd03375">
    <property type="entry name" value="TPP_OGFOR"/>
    <property type="match status" value="1"/>
</dbReference>
<dbReference type="AlphaFoldDB" id="A0A2T5GAV2"/>
<evidence type="ECO:0000256" key="8">
    <source>
        <dbReference type="ARBA" id="ARBA00023014"/>
    </source>
</evidence>
<dbReference type="Gene3D" id="3.40.50.970">
    <property type="match status" value="1"/>
</dbReference>
<evidence type="ECO:0000259" key="11">
    <source>
        <dbReference type="Pfam" id="PF12367"/>
    </source>
</evidence>
<accession>A0A2T5GAV2</accession>
<evidence type="ECO:0000256" key="2">
    <source>
        <dbReference type="ARBA" id="ARBA00001964"/>
    </source>
</evidence>
<dbReference type="GO" id="GO:0046872">
    <property type="term" value="F:metal ion binding"/>
    <property type="evidence" value="ECO:0007669"/>
    <property type="project" value="UniProtKB-KW"/>
</dbReference>
<dbReference type="Pfam" id="PF12367">
    <property type="entry name" value="PFO_beta_C"/>
    <property type="match status" value="1"/>
</dbReference>
<evidence type="ECO:0000256" key="5">
    <source>
        <dbReference type="ARBA" id="ARBA00022842"/>
    </source>
</evidence>
<dbReference type="GO" id="GO:0030976">
    <property type="term" value="F:thiamine pyrophosphate binding"/>
    <property type="evidence" value="ECO:0007669"/>
    <property type="project" value="InterPro"/>
</dbReference>
<gene>
    <name evidence="12" type="ORF">BLITH_0368</name>
</gene>
<keyword evidence="7" id="KW-0408">Iron</keyword>
<dbReference type="InterPro" id="IPR011766">
    <property type="entry name" value="TPP_enzyme_TPP-bd"/>
</dbReference>
<keyword evidence="6" id="KW-0560">Oxidoreductase</keyword>
<comment type="cofactor">
    <cofactor evidence="2">
        <name>thiamine diphosphate</name>
        <dbReference type="ChEBI" id="CHEBI:58937"/>
    </cofactor>
</comment>
<protein>
    <submittedName>
        <fullName evidence="12">Puryvate ferredoxin oxidoreductase, beta subunit</fullName>
    </submittedName>
</protein>
<dbReference type="InterPro" id="IPR032686">
    <property type="entry name" value="PFO_beta_C"/>
</dbReference>
<keyword evidence="8" id="KW-0411">Iron-sulfur</keyword>
<name>A0A2T5GAV2_9BACL</name>
<keyword evidence="5" id="KW-0460">Magnesium</keyword>
<dbReference type="InterPro" id="IPR051457">
    <property type="entry name" value="2-oxoacid:Fd_oxidoreductase"/>
</dbReference>
<keyword evidence="4" id="KW-0479">Metal-binding</keyword>
<dbReference type="PANTHER" id="PTHR48084:SF4">
    <property type="entry name" value="2-OXOGLUTARATE OXIDOREDUCTASE SUBUNIT KORB"/>
    <property type="match status" value="1"/>
</dbReference>
<feature type="domain" description="Pyruvate ferredoxin oxidoreductase beta subunit C-terminal" evidence="11">
    <location>
        <begin position="204"/>
        <end position="261"/>
    </location>
</feature>
<dbReference type="Proteomes" id="UP000244016">
    <property type="component" value="Unassembled WGS sequence"/>
</dbReference>
<evidence type="ECO:0000256" key="9">
    <source>
        <dbReference type="ARBA" id="ARBA00023052"/>
    </source>
</evidence>
<sequence>MSIAPSAPTLKDYRGDVNTWCPGCGHFGVLAALQRALVNLKISPHEVITVSGIGCSSKVPEYMRSYGFHSLHGRALPVAQGAKMGAKDLHVIVTGGDGDGYGIGGNHFLHAVRRNMDVTYIVMDNGLYSLTKGQTSPTSPLGFVTRTTVYGNKERPLDALSVAIAAGGTFVAQGFSSDVKRLTEILERAIQHRGFALVNVLSPCVTYNKVLTYDYYKEHLVTVEEPFPTREEAIRFVKEHRGLVHGILFVDPETPDYQTALGYELRTREIDEGPMDEALLRELEEEFR</sequence>
<comment type="cofactor">
    <cofactor evidence="3">
        <name>[4Fe-4S] cluster</name>
        <dbReference type="ChEBI" id="CHEBI:49883"/>
    </cofactor>
</comment>
<dbReference type="GO" id="GO:0051536">
    <property type="term" value="F:iron-sulfur cluster binding"/>
    <property type="evidence" value="ECO:0007669"/>
    <property type="project" value="UniProtKB-KW"/>
</dbReference>
<evidence type="ECO:0000313" key="12">
    <source>
        <dbReference type="EMBL" id="PTQ53288.1"/>
    </source>
</evidence>
<proteinExistence type="predicted"/>
<dbReference type="GO" id="GO:0016625">
    <property type="term" value="F:oxidoreductase activity, acting on the aldehyde or oxo group of donors, iron-sulfur protein as acceptor"/>
    <property type="evidence" value="ECO:0007669"/>
    <property type="project" value="UniProtKB-ARBA"/>
</dbReference>
<dbReference type="SUPFAM" id="SSF52518">
    <property type="entry name" value="Thiamin diphosphate-binding fold (THDP-binding)"/>
    <property type="match status" value="1"/>
</dbReference>
<comment type="cofactor">
    <cofactor evidence="1">
        <name>Mg(2+)</name>
        <dbReference type="ChEBI" id="CHEBI:18420"/>
    </cofactor>
</comment>
<evidence type="ECO:0000256" key="6">
    <source>
        <dbReference type="ARBA" id="ARBA00023002"/>
    </source>
</evidence>
<keyword evidence="9" id="KW-0786">Thiamine pyrophosphate</keyword>
<dbReference type="EMBL" id="PEBW01000001">
    <property type="protein sequence ID" value="PTQ53288.1"/>
    <property type="molecule type" value="Genomic_DNA"/>
</dbReference>
<dbReference type="PANTHER" id="PTHR48084">
    <property type="entry name" value="2-OXOGLUTARATE OXIDOREDUCTASE SUBUNIT KORB-RELATED"/>
    <property type="match status" value="1"/>
</dbReference>
<evidence type="ECO:0000259" key="10">
    <source>
        <dbReference type="Pfam" id="PF02775"/>
    </source>
</evidence>
<evidence type="ECO:0000256" key="7">
    <source>
        <dbReference type="ARBA" id="ARBA00023004"/>
    </source>
</evidence>
<evidence type="ECO:0000256" key="3">
    <source>
        <dbReference type="ARBA" id="ARBA00001966"/>
    </source>
</evidence>
<reference evidence="12 13" key="1">
    <citation type="submission" date="2017-08" db="EMBL/GenBank/DDBJ databases">
        <title>Burning lignite coal seam in the remote Altai Mountains harbors a hydrogen-driven thermophilic microbial community.</title>
        <authorList>
            <person name="Kadnikov V.V."/>
            <person name="Mardanov A.V."/>
            <person name="Ivasenko D."/>
            <person name="Beletsky A.V."/>
            <person name="Karnachuk O.V."/>
            <person name="Ravin N.V."/>
        </authorList>
    </citation>
    <scope>NUCLEOTIDE SEQUENCE [LARGE SCALE GENOMIC DNA]</scope>
    <source>
        <strain evidence="12">AL31</strain>
    </source>
</reference>
<feature type="domain" description="Thiamine pyrophosphate enzyme TPP-binding" evidence="10">
    <location>
        <begin position="53"/>
        <end position="200"/>
    </location>
</feature>
<dbReference type="NCBIfam" id="TIGR02177">
    <property type="entry name" value="PorB_KorB"/>
    <property type="match status" value="1"/>
</dbReference>
<evidence type="ECO:0000256" key="1">
    <source>
        <dbReference type="ARBA" id="ARBA00001946"/>
    </source>
</evidence>